<keyword evidence="2" id="KW-0812">Transmembrane</keyword>
<feature type="domain" description="Aspartyl/asparaginy/proline hydroxylase" evidence="3">
    <location>
        <begin position="136"/>
        <end position="211"/>
    </location>
</feature>
<gene>
    <name evidence="4" type="ORF">SEMRO_2739_G335980.1</name>
</gene>
<dbReference type="InterPro" id="IPR027443">
    <property type="entry name" value="IPNS-like_sf"/>
</dbReference>
<evidence type="ECO:0000256" key="1">
    <source>
        <dbReference type="ARBA" id="ARBA00007730"/>
    </source>
</evidence>
<comment type="caution">
    <text evidence="4">The sequence shown here is derived from an EMBL/GenBank/DDBJ whole genome shotgun (WGS) entry which is preliminary data.</text>
</comment>
<dbReference type="InterPro" id="IPR007803">
    <property type="entry name" value="Asp/Arg/Pro-Hydrxlase"/>
</dbReference>
<sequence length="368" mass="42404">MKSSSSSSSTEMRIPLKQAILVLLMGIASSIGICVWTGHLNAQHPFSLSRAIWRAHYAYERNWRWLSHVVRLRDWRWLHKQVQPFFDDPQQTPYAQLFASMEAQSEALTQEWMQFAKTYSGAPLIGNVLPDHAGYNQYVGDRWSTLWLRMLGLESEVFHRDFPLLRKLTQNVAFVGISVTHENTFIDIHRGYNPLILRYLFGLQVPEGCNQEDNCNGTTTTTNTTNEEEKPMFLLVNAPDEQQGEEWAVRYPQHQPSRVPNKKNSNKPTVGGLKAHWEQGKGILFDDLFEHGVVNLCGTRAVVWLDLPRWDLQFWGLQSVYNFVSWRLGYLLPYTKTAIRRTNDCFASAETARQCNQEDGLIVKGKKQ</sequence>
<evidence type="ECO:0000313" key="4">
    <source>
        <dbReference type="EMBL" id="CAB9530091.1"/>
    </source>
</evidence>
<evidence type="ECO:0000259" key="3">
    <source>
        <dbReference type="Pfam" id="PF05118"/>
    </source>
</evidence>
<evidence type="ECO:0000256" key="2">
    <source>
        <dbReference type="SAM" id="Phobius"/>
    </source>
</evidence>
<keyword evidence="2" id="KW-1133">Transmembrane helix</keyword>
<organism evidence="4 5">
    <name type="scientific">Seminavis robusta</name>
    <dbReference type="NCBI Taxonomy" id="568900"/>
    <lineage>
        <taxon>Eukaryota</taxon>
        <taxon>Sar</taxon>
        <taxon>Stramenopiles</taxon>
        <taxon>Ochrophyta</taxon>
        <taxon>Bacillariophyta</taxon>
        <taxon>Bacillariophyceae</taxon>
        <taxon>Bacillariophycidae</taxon>
        <taxon>Naviculales</taxon>
        <taxon>Naviculaceae</taxon>
        <taxon>Seminavis</taxon>
    </lineage>
</organism>
<dbReference type="Pfam" id="PF05118">
    <property type="entry name" value="Asp_Arg_Hydrox"/>
    <property type="match status" value="1"/>
</dbReference>
<proteinExistence type="inferred from homology"/>
<keyword evidence="2" id="KW-0472">Membrane</keyword>
<evidence type="ECO:0000313" key="5">
    <source>
        <dbReference type="Proteomes" id="UP001153069"/>
    </source>
</evidence>
<dbReference type="Gene3D" id="2.60.120.330">
    <property type="entry name" value="B-lactam Antibiotic, Isopenicillin N Synthase, Chain"/>
    <property type="match status" value="1"/>
</dbReference>
<dbReference type="AlphaFoldDB" id="A0A9N8EZH1"/>
<keyword evidence="5" id="KW-1185">Reference proteome</keyword>
<reference evidence="4" key="1">
    <citation type="submission" date="2020-06" db="EMBL/GenBank/DDBJ databases">
        <authorList>
            <consortium name="Plant Systems Biology data submission"/>
        </authorList>
    </citation>
    <scope>NUCLEOTIDE SEQUENCE</scope>
    <source>
        <strain evidence="4">D6</strain>
    </source>
</reference>
<dbReference type="Proteomes" id="UP001153069">
    <property type="component" value="Unassembled WGS sequence"/>
</dbReference>
<protein>
    <recommendedName>
        <fullName evidence="3">Aspartyl/asparaginy/proline hydroxylase domain-containing protein</fullName>
    </recommendedName>
</protein>
<dbReference type="EMBL" id="CAICTM010002737">
    <property type="protein sequence ID" value="CAB9530091.1"/>
    <property type="molecule type" value="Genomic_DNA"/>
</dbReference>
<comment type="similarity">
    <text evidence="1">Belongs to the aspartyl/asparaginyl beta-hydroxylase family.</text>
</comment>
<accession>A0A9N8EZH1</accession>
<name>A0A9N8EZH1_9STRA</name>
<feature type="transmembrane region" description="Helical" evidence="2">
    <location>
        <begin position="20"/>
        <end position="40"/>
    </location>
</feature>